<dbReference type="Pfam" id="PF13432">
    <property type="entry name" value="TPR_16"/>
    <property type="match status" value="1"/>
</dbReference>
<evidence type="ECO:0000256" key="2">
    <source>
        <dbReference type="SAM" id="MobiDB-lite"/>
    </source>
</evidence>
<dbReference type="Proteomes" id="UP001465755">
    <property type="component" value="Unassembled WGS sequence"/>
</dbReference>
<gene>
    <name evidence="3" type="ORF">WJX73_000447</name>
</gene>
<dbReference type="SMART" id="SM00028">
    <property type="entry name" value="TPR"/>
    <property type="match status" value="3"/>
</dbReference>
<accession>A0AAW1P757</accession>
<keyword evidence="1" id="KW-0802">TPR repeat</keyword>
<sequence length="346" mass="38163">MPEATGTFSFVYIPARLQAPVEAWTQDYTESRAVECLFDRIKAHYARTKPQKTPEQQKAQMQQLLSSIPEDQRRNIDHKVLSMASDLNMVENVALLSNAADNNFVGVNLYCADDATFTGAERNQRASEIASCCGKALEVNGDAFLARVFDNGDDFERRDFDLNDVSSTAAWVKQARAQNERKRRAEDPAAALQRIQQQADRPKAEPSLPPPPAKPVSASEQARLQGNDAFKQGDYAQALECYDEACTADGAGPAAFNNRALTHLKLGQLREAEADCDSVLEREPKNVKALLRRAAARRGLHEDAKALGDYQQVLQQQPNNAEARKGRDEIQGRSDDSSPAGEGIET</sequence>
<dbReference type="InterPro" id="IPR019734">
    <property type="entry name" value="TPR_rpt"/>
</dbReference>
<dbReference type="PANTHER" id="PTHR46423:SF1">
    <property type="entry name" value="RNA POLYMERASE II-ASSOCIATED PROTEIN 3"/>
    <property type="match status" value="1"/>
</dbReference>
<keyword evidence="4" id="KW-1185">Reference proteome</keyword>
<comment type="caution">
    <text evidence="3">The sequence shown here is derived from an EMBL/GenBank/DDBJ whole genome shotgun (WGS) entry which is preliminary data.</text>
</comment>
<evidence type="ECO:0000256" key="1">
    <source>
        <dbReference type="ARBA" id="ARBA00022803"/>
    </source>
</evidence>
<dbReference type="EMBL" id="JALJOQ010000042">
    <property type="protein sequence ID" value="KAK9805705.1"/>
    <property type="molecule type" value="Genomic_DNA"/>
</dbReference>
<feature type="region of interest" description="Disordered" evidence="2">
    <location>
        <begin position="313"/>
        <end position="346"/>
    </location>
</feature>
<name>A0AAW1P757_9CHLO</name>
<evidence type="ECO:0008006" key="5">
    <source>
        <dbReference type="Google" id="ProtNLM"/>
    </source>
</evidence>
<organism evidence="3 4">
    <name type="scientific">Symbiochloris irregularis</name>
    <dbReference type="NCBI Taxonomy" id="706552"/>
    <lineage>
        <taxon>Eukaryota</taxon>
        <taxon>Viridiplantae</taxon>
        <taxon>Chlorophyta</taxon>
        <taxon>core chlorophytes</taxon>
        <taxon>Trebouxiophyceae</taxon>
        <taxon>Trebouxiales</taxon>
        <taxon>Trebouxiaceae</taxon>
        <taxon>Symbiochloris</taxon>
    </lineage>
</organism>
<feature type="region of interest" description="Disordered" evidence="2">
    <location>
        <begin position="176"/>
        <end position="221"/>
    </location>
</feature>
<reference evidence="3 4" key="1">
    <citation type="journal article" date="2024" name="Nat. Commun.">
        <title>Phylogenomics reveals the evolutionary origins of lichenization in chlorophyte algae.</title>
        <authorList>
            <person name="Puginier C."/>
            <person name="Libourel C."/>
            <person name="Otte J."/>
            <person name="Skaloud P."/>
            <person name="Haon M."/>
            <person name="Grisel S."/>
            <person name="Petersen M."/>
            <person name="Berrin J.G."/>
            <person name="Delaux P.M."/>
            <person name="Dal Grande F."/>
            <person name="Keller J."/>
        </authorList>
    </citation>
    <scope>NUCLEOTIDE SEQUENCE [LARGE SCALE GENOMIC DNA]</scope>
    <source>
        <strain evidence="3 4">SAG 2036</strain>
    </source>
</reference>
<proteinExistence type="predicted"/>
<dbReference type="AlphaFoldDB" id="A0AAW1P757"/>
<dbReference type="InterPro" id="IPR051966">
    <property type="entry name" value="RPAP3"/>
</dbReference>
<dbReference type="InterPro" id="IPR011990">
    <property type="entry name" value="TPR-like_helical_dom_sf"/>
</dbReference>
<dbReference type="PANTHER" id="PTHR46423">
    <property type="entry name" value="RNA POLYMERASE II-ASSOCIATED PROTEIN 3"/>
    <property type="match status" value="1"/>
</dbReference>
<dbReference type="SUPFAM" id="SSF48452">
    <property type="entry name" value="TPR-like"/>
    <property type="match status" value="1"/>
</dbReference>
<feature type="compositionally biased region" description="Basic and acidic residues" evidence="2">
    <location>
        <begin position="322"/>
        <end position="336"/>
    </location>
</feature>
<feature type="compositionally biased region" description="Basic and acidic residues" evidence="2">
    <location>
        <begin position="178"/>
        <end position="187"/>
    </location>
</feature>
<dbReference type="GO" id="GO:0101031">
    <property type="term" value="C:protein folding chaperone complex"/>
    <property type="evidence" value="ECO:0007669"/>
    <property type="project" value="TreeGrafter"/>
</dbReference>
<evidence type="ECO:0000313" key="4">
    <source>
        <dbReference type="Proteomes" id="UP001465755"/>
    </source>
</evidence>
<protein>
    <recommendedName>
        <fullName evidence="5">Tetratricopeptide repeat protein</fullName>
    </recommendedName>
</protein>
<dbReference type="Gene3D" id="1.25.40.10">
    <property type="entry name" value="Tetratricopeptide repeat domain"/>
    <property type="match status" value="1"/>
</dbReference>
<evidence type="ECO:0000313" key="3">
    <source>
        <dbReference type="EMBL" id="KAK9805705.1"/>
    </source>
</evidence>